<dbReference type="PROSITE" id="PS50084">
    <property type="entry name" value="KH_TYPE_1"/>
    <property type="match status" value="2"/>
</dbReference>
<dbReference type="KEGG" id="dpte:113794851"/>
<proteinExistence type="predicted"/>
<keyword evidence="4" id="KW-0694">RNA-binding</keyword>
<feature type="compositionally biased region" description="Low complexity" evidence="5">
    <location>
        <begin position="861"/>
        <end position="877"/>
    </location>
</feature>
<feature type="region of interest" description="Disordered" evidence="5">
    <location>
        <begin position="71"/>
        <end position="96"/>
    </location>
</feature>
<dbReference type="InterPro" id="IPR036612">
    <property type="entry name" value="KH_dom_type_1_sf"/>
</dbReference>
<dbReference type="PANTHER" id="PTHR10603">
    <property type="entry name" value="FRAGILE X MENTAL RETARDATION SYNDROME-RELATED PROTEIN"/>
    <property type="match status" value="1"/>
</dbReference>
<dbReference type="SMART" id="SM00322">
    <property type="entry name" value="KH"/>
    <property type="match status" value="2"/>
</dbReference>
<dbReference type="GO" id="GO:0045727">
    <property type="term" value="P:positive regulation of translation"/>
    <property type="evidence" value="ECO:0007669"/>
    <property type="project" value="TreeGrafter"/>
</dbReference>
<evidence type="ECO:0000256" key="4">
    <source>
        <dbReference type="PROSITE-ProRule" id="PRU00117"/>
    </source>
</evidence>
<accession>A0A6P6Y5W7</accession>
<feature type="domain" description="K Homology" evidence="6">
    <location>
        <begin position="502"/>
        <end position="572"/>
    </location>
</feature>
<gene>
    <name evidence="8 9" type="primary">LOC113794851</name>
</gene>
<dbReference type="CDD" id="cd22425">
    <property type="entry name" value="KH_I_FMR1_FXR_rpt1"/>
    <property type="match status" value="1"/>
</dbReference>
<dbReference type="SUPFAM" id="SSF54791">
    <property type="entry name" value="Eukaryotic type KH-domain (KH-domain type I)"/>
    <property type="match status" value="2"/>
</dbReference>
<dbReference type="FunFam" id="3.30.1370.10:FF:000054">
    <property type="entry name" value="Fragile X mental retardation protein 1"/>
    <property type="match status" value="1"/>
</dbReference>
<feature type="compositionally biased region" description="Polar residues" evidence="5">
    <location>
        <begin position="878"/>
        <end position="890"/>
    </location>
</feature>
<dbReference type="GO" id="GO:0099577">
    <property type="term" value="P:regulation of translation at presynapse, modulating synaptic transmission"/>
    <property type="evidence" value="ECO:0007669"/>
    <property type="project" value="TreeGrafter"/>
</dbReference>
<feature type="compositionally biased region" description="Basic and acidic residues" evidence="5">
    <location>
        <begin position="828"/>
        <end position="847"/>
    </location>
</feature>
<feature type="domain" description="K Homology" evidence="6">
    <location>
        <begin position="435"/>
        <end position="501"/>
    </location>
</feature>
<feature type="compositionally biased region" description="Basic and acidic residues" evidence="5">
    <location>
        <begin position="659"/>
        <end position="678"/>
    </location>
</feature>
<sequence length="921" mass="100492">MMTTDLSQDFLRNGAVEVQGENGVFYPAYLFDIIEPSQLSQQQQNCQPLSSNNNVVSSQQQQQLNDQSMCFGSMNGSGQQQQLGSSGVGGTSNVKSNQIISSSSNISNETHVVVTFQNNFFPRSSFPISRIRLPPATSNSSTSSATINNNNANNTNDLNNENDKIHNINNPSSLLLSGLSGLNISNASNNNQMQSSSSSCSNAANINNNNGTNISLDGSNVGSQNHPNITVGMEVEVFSSSSDDQPRGWFRAIVKMIKGCFYVVEYIQHNQMNNVGSTNVDSSSSTNAAATLGNQNHPVQNFTEIIPSDDIRVKNPNPLLRTNPFFRFELAIPDDFKSFNTSWLLKEEAHRHFKLSISANVVRFDEAKNCLVVIGYSQSPNEKSFIASKLENRAAMLSEMHFRNLKQKLILLNDAEEAAKKLESTRMPTNQNEHGIYEARILVPENLMGLAIGAHGTNITQARNVPGVLSIDIMDNPTAFTVRTQDLEALHKARSMLEFAEKVIDIPRSLVGKSIGRNGRVIQEIVDKSGVVRVKIEGDQENELPREYVPFVFVGTLESVQNAQILLEYHINHLQEVEKIRKENSELFQQLRQQSVTINSSQHANINNSGSDFDYMSGGGHRGINRGDDIGGGPSRGMRTGPGGNIRGGHLGGGHRRNDRGPRGGVNEDHRQQRDVRRPFSTAGSGAPIGGGMPDQQTAAPRSPRDRPQRGTYAPRGFGPRRTGGGAGGNFNKDNSPTESGGSTTSTNRQDHRLAAAVVDQQQPSSAADISEQQPQHQGQTSQTKSHHHSNNYRGGPGGDQHQQQQQHRPQRNSSQRNHRMSRGGRSGGHDSGKGRDRDNRDRDGGDYHPNMKQKMNGVRSSLSSNNTNNSQMQPSNGGNQNSAAEMESTNGGGMPDIDSNENDDHHSSPIPQPTSIINGE</sequence>
<dbReference type="InterPro" id="IPR004088">
    <property type="entry name" value="KH_dom_type_1"/>
</dbReference>
<protein>
    <submittedName>
        <fullName evidence="8 9">Fragile X mental retardation syndrome-related protein 1-like</fullName>
    </submittedName>
</protein>
<evidence type="ECO:0000313" key="7">
    <source>
        <dbReference type="Proteomes" id="UP000515146"/>
    </source>
</evidence>
<organism evidence="7 9">
    <name type="scientific">Dermatophagoides pteronyssinus</name>
    <name type="common">European house dust mite</name>
    <dbReference type="NCBI Taxonomy" id="6956"/>
    <lineage>
        <taxon>Eukaryota</taxon>
        <taxon>Metazoa</taxon>
        <taxon>Ecdysozoa</taxon>
        <taxon>Arthropoda</taxon>
        <taxon>Chelicerata</taxon>
        <taxon>Arachnida</taxon>
        <taxon>Acari</taxon>
        <taxon>Acariformes</taxon>
        <taxon>Sarcoptiformes</taxon>
        <taxon>Astigmata</taxon>
        <taxon>Psoroptidia</taxon>
        <taxon>Analgoidea</taxon>
        <taxon>Pyroglyphidae</taxon>
        <taxon>Dermatophagoidinae</taxon>
        <taxon>Dermatophagoides</taxon>
    </lineage>
</organism>
<evidence type="ECO:0000259" key="6">
    <source>
        <dbReference type="SMART" id="SM00322"/>
    </source>
</evidence>
<evidence type="ECO:0000256" key="5">
    <source>
        <dbReference type="SAM" id="MobiDB-lite"/>
    </source>
</evidence>
<dbReference type="RefSeq" id="XP_027200797.1">
    <property type="nucleotide sequence ID" value="XM_027344996.1"/>
</dbReference>
<feature type="compositionally biased region" description="Low complexity" evidence="5">
    <location>
        <begin position="800"/>
        <end position="816"/>
    </location>
</feature>
<dbReference type="GO" id="GO:0005634">
    <property type="term" value="C:nucleus"/>
    <property type="evidence" value="ECO:0007669"/>
    <property type="project" value="TreeGrafter"/>
</dbReference>
<feature type="compositionally biased region" description="Gly residues" evidence="5">
    <location>
        <begin position="630"/>
        <end position="652"/>
    </location>
</feature>
<feature type="compositionally biased region" description="Low complexity" evidence="5">
    <location>
        <begin position="737"/>
        <end position="747"/>
    </location>
</feature>
<feature type="region of interest" description="Disordered" evidence="5">
    <location>
        <begin position="599"/>
        <end position="921"/>
    </location>
</feature>
<evidence type="ECO:0000256" key="3">
    <source>
        <dbReference type="ARBA" id="ARBA00034103"/>
    </source>
</evidence>
<feature type="compositionally biased region" description="Polar residues" evidence="5">
    <location>
        <begin position="760"/>
        <end position="772"/>
    </location>
</feature>
<dbReference type="Pfam" id="PF05641">
    <property type="entry name" value="Agenet"/>
    <property type="match status" value="1"/>
</dbReference>
<keyword evidence="7" id="KW-1185">Reference proteome</keyword>
<dbReference type="Gene3D" id="2.30.30.140">
    <property type="match status" value="2"/>
</dbReference>
<dbReference type="InterPro" id="IPR004087">
    <property type="entry name" value="KH_dom"/>
</dbReference>
<dbReference type="Gene3D" id="3.30.1370.10">
    <property type="entry name" value="K Homology domain, type 1"/>
    <property type="match status" value="2"/>
</dbReference>
<reference evidence="8 9" key="1">
    <citation type="submission" date="2025-04" db="UniProtKB">
        <authorList>
            <consortium name="RefSeq"/>
        </authorList>
    </citation>
    <scope>IDENTIFICATION</scope>
    <source>
        <strain evidence="8 9">Airmid</strain>
    </source>
</reference>
<dbReference type="GO" id="GO:0003730">
    <property type="term" value="F:mRNA 3'-UTR binding"/>
    <property type="evidence" value="ECO:0007669"/>
    <property type="project" value="TreeGrafter"/>
</dbReference>
<dbReference type="InterPro" id="IPR040472">
    <property type="entry name" value="FMRP_KH0"/>
</dbReference>
<feature type="compositionally biased region" description="Low complexity" evidence="5">
    <location>
        <begin position="71"/>
        <end position="85"/>
    </location>
</feature>
<evidence type="ECO:0000313" key="8">
    <source>
        <dbReference type="RefSeq" id="XP_027200797.1"/>
    </source>
</evidence>
<dbReference type="Pfam" id="PF17904">
    <property type="entry name" value="KH_9"/>
    <property type="match status" value="1"/>
</dbReference>
<dbReference type="GO" id="GO:0098793">
    <property type="term" value="C:presynapse"/>
    <property type="evidence" value="ECO:0007669"/>
    <property type="project" value="GOC"/>
</dbReference>
<dbReference type="PANTHER" id="PTHR10603:SF7">
    <property type="entry name" value="FRAGILE X MESSENGER RIBONUCLEOPROTEIN 1 HOMOLOG"/>
    <property type="match status" value="1"/>
</dbReference>
<dbReference type="Proteomes" id="UP000515146">
    <property type="component" value="Unplaced"/>
</dbReference>
<keyword evidence="2" id="KW-0770">Synapse</keyword>
<dbReference type="AlphaFoldDB" id="A0A6P6Y5W7"/>
<feature type="compositionally biased region" description="Low complexity" evidence="5">
    <location>
        <begin position="136"/>
        <end position="159"/>
    </location>
</feature>
<dbReference type="RefSeq" id="XP_027200798.1">
    <property type="nucleotide sequence ID" value="XM_027344997.1"/>
</dbReference>
<dbReference type="OrthoDB" id="424249at2759"/>
<dbReference type="GO" id="GO:0045182">
    <property type="term" value="F:translation regulator activity"/>
    <property type="evidence" value="ECO:0007669"/>
    <property type="project" value="TreeGrafter"/>
</dbReference>
<dbReference type="InterPro" id="IPR008395">
    <property type="entry name" value="Agenet-like_dom"/>
</dbReference>
<dbReference type="GO" id="GO:0051028">
    <property type="term" value="P:mRNA transport"/>
    <property type="evidence" value="ECO:0007669"/>
    <property type="project" value="TreeGrafter"/>
</dbReference>
<dbReference type="GO" id="GO:0043005">
    <property type="term" value="C:neuron projection"/>
    <property type="evidence" value="ECO:0007669"/>
    <property type="project" value="TreeGrafter"/>
</dbReference>
<dbReference type="GO" id="GO:0010494">
    <property type="term" value="C:cytoplasmic stress granule"/>
    <property type="evidence" value="ECO:0007669"/>
    <property type="project" value="UniProtKB-SubCell"/>
</dbReference>
<evidence type="ECO:0000313" key="9">
    <source>
        <dbReference type="RefSeq" id="XP_027200798.1"/>
    </source>
</evidence>
<name>A0A6P6Y5W7_DERPT</name>
<dbReference type="CDD" id="cd22427">
    <property type="entry name" value="KH_I_FMR1_FXR_rpt3"/>
    <property type="match status" value="1"/>
</dbReference>
<evidence type="ECO:0000256" key="2">
    <source>
        <dbReference type="ARBA" id="ARBA00023018"/>
    </source>
</evidence>
<dbReference type="GO" id="GO:0048513">
    <property type="term" value="P:animal organ development"/>
    <property type="evidence" value="ECO:0007669"/>
    <property type="project" value="TreeGrafter"/>
</dbReference>
<comment type="subcellular location">
    <subcellularLocation>
        <location evidence="1">Cytoplasm</location>
        <location evidence="1">Stress granule</location>
    </subcellularLocation>
    <subcellularLocation>
        <location evidence="3">Synapse</location>
    </subcellularLocation>
</comment>
<feature type="compositionally biased region" description="Low complexity" evidence="5">
    <location>
        <begin position="773"/>
        <end position="783"/>
    </location>
</feature>
<evidence type="ECO:0000256" key="1">
    <source>
        <dbReference type="ARBA" id="ARBA00004210"/>
    </source>
</evidence>
<dbReference type="GO" id="GO:0048170">
    <property type="term" value="P:positive regulation of long-term neuronal synaptic plasticity"/>
    <property type="evidence" value="ECO:0007669"/>
    <property type="project" value="TreeGrafter"/>
</dbReference>
<feature type="compositionally biased region" description="Polar residues" evidence="5">
    <location>
        <begin position="599"/>
        <end position="611"/>
    </location>
</feature>
<dbReference type="GO" id="GO:0043488">
    <property type="term" value="P:regulation of mRNA stability"/>
    <property type="evidence" value="ECO:0007669"/>
    <property type="project" value="TreeGrafter"/>
</dbReference>
<feature type="region of interest" description="Disordered" evidence="5">
    <location>
        <begin position="135"/>
        <end position="166"/>
    </location>
</feature>
<dbReference type="CDD" id="cd22426">
    <property type="entry name" value="KH_I_FMR1_FXR_rpt2"/>
    <property type="match status" value="1"/>
</dbReference>
<dbReference type="Pfam" id="PF00013">
    <property type="entry name" value="KH_1"/>
    <property type="match status" value="1"/>
</dbReference>
<dbReference type="InterPro" id="IPR040148">
    <property type="entry name" value="FMR1"/>
</dbReference>